<dbReference type="AlphaFoldDB" id="A0A0W0YVF7"/>
<name>A0A0W0YVF7_9GAMM</name>
<gene>
    <name evidence="1" type="ORF">Lsha_1577</name>
</gene>
<dbReference type="EMBL" id="LNYW01000043">
    <property type="protein sequence ID" value="KTD60860.1"/>
    <property type="molecule type" value="Genomic_DNA"/>
</dbReference>
<comment type="caution">
    <text evidence="1">The sequence shown here is derived from an EMBL/GenBank/DDBJ whole genome shotgun (WGS) entry which is preliminary data.</text>
</comment>
<evidence type="ECO:0000313" key="2">
    <source>
        <dbReference type="Proteomes" id="UP000054600"/>
    </source>
</evidence>
<sequence>MIMDYLMHGILRFSWIDKHCNENLDYVTLHRIHVVLSASFCAKDLQILAMCQFQEILRAKRRAQDDVDP</sequence>
<organism evidence="1 2">
    <name type="scientific">Legionella shakespearei DSM 23087</name>
    <dbReference type="NCBI Taxonomy" id="1122169"/>
    <lineage>
        <taxon>Bacteria</taxon>
        <taxon>Pseudomonadati</taxon>
        <taxon>Pseudomonadota</taxon>
        <taxon>Gammaproteobacteria</taxon>
        <taxon>Legionellales</taxon>
        <taxon>Legionellaceae</taxon>
        <taxon>Legionella</taxon>
    </lineage>
</organism>
<keyword evidence="2" id="KW-1185">Reference proteome</keyword>
<dbReference type="Proteomes" id="UP000054600">
    <property type="component" value="Unassembled WGS sequence"/>
</dbReference>
<proteinExistence type="predicted"/>
<accession>A0A0W0YVF7</accession>
<protein>
    <submittedName>
        <fullName evidence="1">Uncharacterized protein</fullName>
    </submittedName>
</protein>
<evidence type="ECO:0000313" key="1">
    <source>
        <dbReference type="EMBL" id="KTD60860.1"/>
    </source>
</evidence>
<reference evidence="1 2" key="1">
    <citation type="submission" date="2015-11" db="EMBL/GenBank/DDBJ databases">
        <title>Genomic analysis of 38 Legionella species identifies large and diverse effector repertoires.</title>
        <authorList>
            <person name="Burstein D."/>
            <person name="Amaro F."/>
            <person name="Zusman T."/>
            <person name="Lifshitz Z."/>
            <person name="Cohen O."/>
            <person name="Gilbert J.A."/>
            <person name="Pupko T."/>
            <person name="Shuman H.A."/>
            <person name="Segal G."/>
        </authorList>
    </citation>
    <scope>NUCLEOTIDE SEQUENCE [LARGE SCALE GENOMIC DNA]</scope>
    <source>
        <strain evidence="1 2">ATCC 49655</strain>
    </source>
</reference>
<dbReference type="STRING" id="1122169.Lsha_1577"/>